<sequence>MEKKGGEKRGDKVRIEEDMREMGKNIKYKIGQKKREGLRGDKGGMGREEGRGDKGGMGREEGRGDKGEPETTFGVYPDI</sequence>
<dbReference type="AlphaFoldDB" id="A0AAE1ET73"/>
<evidence type="ECO:0000256" key="1">
    <source>
        <dbReference type="SAM" id="MobiDB-lite"/>
    </source>
</evidence>
<protein>
    <submittedName>
        <fullName evidence="2">Uncharacterized protein</fullName>
    </submittedName>
</protein>
<dbReference type="EMBL" id="JAWQEG010004551">
    <property type="protein sequence ID" value="KAK3861134.1"/>
    <property type="molecule type" value="Genomic_DNA"/>
</dbReference>
<evidence type="ECO:0000313" key="3">
    <source>
        <dbReference type="Proteomes" id="UP001286313"/>
    </source>
</evidence>
<reference evidence="2" key="1">
    <citation type="submission" date="2023-10" db="EMBL/GenBank/DDBJ databases">
        <title>Genome assemblies of two species of porcelain crab, Petrolisthes cinctipes and Petrolisthes manimaculis (Anomura: Porcellanidae).</title>
        <authorList>
            <person name="Angst P."/>
        </authorList>
    </citation>
    <scope>NUCLEOTIDE SEQUENCE</scope>
    <source>
        <strain evidence="2">PB745_01</strain>
        <tissue evidence="2">Gill</tissue>
    </source>
</reference>
<comment type="caution">
    <text evidence="2">The sequence shown here is derived from an EMBL/GenBank/DDBJ whole genome shotgun (WGS) entry which is preliminary data.</text>
</comment>
<feature type="compositionally biased region" description="Basic and acidic residues" evidence="1">
    <location>
        <begin position="33"/>
        <end position="69"/>
    </location>
</feature>
<organism evidence="2 3">
    <name type="scientific">Petrolisthes cinctipes</name>
    <name type="common">Flat porcelain crab</name>
    <dbReference type="NCBI Taxonomy" id="88211"/>
    <lineage>
        <taxon>Eukaryota</taxon>
        <taxon>Metazoa</taxon>
        <taxon>Ecdysozoa</taxon>
        <taxon>Arthropoda</taxon>
        <taxon>Crustacea</taxon>
        <taxon>Multicrustacea</taxon>
        <taxon>Malacostraca</taxon>
        <taxon>Eumalacostraca</taxon>
        <taxon>Eucarida</taxon>
        <taxon>Decapoda</taxon>
        <taxon>Pleocyemata</taxon>
        <taxon>Anomura</taxon>
        <taxon>Galatheoidea</taxon>
        <taxon>Porcellanidae</taxon>
        <taxon>Petrolisthes</taxon>
    </lineage>
</organism>
<feature type="region of interest" description="Disordered" evidence="1">
    <location>
        <begin position="24"/>
        <end position="79"/>
    </location>
</feature>
<dbReference type="Proteomes" id="UP001286313">
    <property type="component" value="Unassembled WGS sequence"/>
</dbReference>
<proteinExistence type="predicted"/>
<gene>
    <name evidence="2" type="ORF">Pcinc_032866</name>
</gene>
<accession>A0AAE1ET73</accession>
<name>A0AAE1ET73_PETCI</name>
<evidence type="ECO:0000313" key="2">
    <source>
        <dbReference type="EMBL" id="KAK3861134.1"/>
    </source>
</evidence>
<keyword evidence="3" id="KW-1185">Reference proteome</keyword>